<dbReference type="InterPro" id="IPR006153">
    <property type="entry name" value="Cation/H_exchanger_TM"/>
</dbReference>
<dbReference type="AlphaFoldDB" id="A0A9P4INY1"/>
<keyword evidence="3 8" id="KW-0812">Transmembrane</keyword>
<name>A0A9P4INY1_9PEZI</name>
<dbReference type="PANTHER" id="PTHR32468:SF0">
    <property type="entry name" value="K(+)_H(+) ANTIPORTER 1"/>
    <property type="match status" value="1"/>
</dbReference>
<dbReference type="Pfam" id="PF00999">
    <property type="entry name" value="Na_H_Exchanger"/>
    <property type="match status" value="1"/>
</dbReference>
<evidence type="ECO:0000256" key="8">
    <source>
        <dbReference type="SAM" id="Phobius"/>
    </source>
</evidence>
<dbReference type="InterPro" id="IPR050794">
    <property type="entry name" value="CPA2_transporter"/>
</dbReference>
<evidence type="ECO:0000256" key="5">
    <source>
        <dbReference type="ARBA" id="ARBA00023065"/>
    </source>
</evidence>
<feature type="transmembrane region" description="Helical" evidence="8">
    <location>
        <begin position="183"/>
        <end position="203"/>
    </location>
</feature>
<evidence type="ECO:0000259" key="9">
    <source>
        <dbReference type="Pfam" id="PF00999"/>
    </source>
</evidence>
<feature type="transmembrane region" description="Helical" evidence="8">
    <location>
        <begin position="112"/>
        <end position="131"/>
    </location>
</feature>
<dbReference type="OrthoDB" id="2687058at2759"/>
<evidence type="ECO:0000256" key="2">
    <source>
        <dbReference type="ARBA" id="ARBA00022448"/>
    </source>
</evidence>
<evidence type="ECO:0000256" key="4">
    <source>
        <dbReference type="ARBA" id="ARBA00022989"/>
    </source>
</evidence>
<dbReference type="Gene3D" id="1.20.1530.20">
    <property type="match status" value="1"/>
</dbReference>
<evidence type="ECO:0000313" key="11">
    <source>
        <dbReference type="Proteomes" id="UP000799772"/>
    </source>
</evidence>
<keyword evidence="5" id="KW-0406">Ion transport</keyword>
<feature type="transmembrane region" description="Helical" evidence="8">
    <location>
        <begin position="365"/>
        <end position="386"/>
    </location>
</feature>
<keyword evidence="6 8" id="KW-0472">Membrane</keyword>
<evidence type="ECO:0000256" key="7">
    <source>
        <dbReference type="SAM" id="MobiDB-lite"/>
    </source>
</evidence>
<feature type="transmembrane region" description="Helical" evidence="8">
    <location>
        <begin position="215"/>
        <end position="239"/>
    </location>
</feature>
<feature type="transmembrane region" description="Helical" evidence="8">
    <location>
        <begin position="340"/>
        <end position="359"/>
    </location>
</feature>
<feature type="transmembrane region" description="Helical" evidence="8">
    <location>
        <begin position="143"/>
        <end position="163"/>
    </location>
</feature>
<feature type="transmembrane region" description="Helical" evidence="8">
    <location>
        <begin position="431"/>
        <end position="454"/>
    </location>
</feature>
<feature type="transmembrane region" description="Helical" evidence="8">
    <location>
        <begin position="286"/>
        <end position="304"/>
    </location>
</feature>
<sequence length="921" mass="99388">MASSTIPTPATVTVTSTVVSSSAASTHVPPQGGILEGSNPSVYDPKNPIILFIIQAGIILIFCRLLHWPLSKLRQPRVIAEVIGGILLGPSVMGHVPGFTSAIFPAMSMPNLNLVANLGLILFLFLVGLEVDLRYLVSNWRVAISVGLAGMALPFGLGCAIAWGLYNQFKNDPNTVAINFGTYMLFIGVAMAITAFPVLCRILTELKLLSTSVGVIVLSAGVGNDVVGWILLALCVALVNAGSGITALWVLLTCLGYALFVIFALRPSFMWLLRYTRALQDGPSQSIIAVTLLMALASAFFTGVIGVHPIFGGFIIGLICPHEGGFAIKVTEKVEDLVSALFLPLYFAISGLGTNLGLLDNGITWGYVVAIIVIAFVGKFVGASVAARANGLVWRECFTIGTLMSCKGLVELIVLNIGLQARILSTRTFTMFVVMALVTTFATTPLTSFLYPSWYQKKLEAWKRGEIDWDTGAPIGSDDASSARDSMSYEKLESSRVQRLLVYLRLDNMPPLLAFLALLGNQPVQQDRNTHPSNGTSTADHEKDTTLTGQPKKKSLVAHGIRLIELTERESSVMKVAEMDEYSMHDPVVNTFRTFGHLNALGVSGEVAVTPESGFADLLVGKASDASADMLLLPWSETGSMSETAEITPQRQKTKLQDPVYSSFVEAALDTSPCTVAVFVSKNFGGVRPPRRPQLSRSYSITSIRSKQGITESNDVSMINRTHHIFFPFFGGPDDRAALRLLMQLAANPDVTVTAVHYQTEHSYFEGVEPPSPIISRTPTRTQASGSGKFPAVASGEVDTLPAERDVILFNSLRSTLPEDVAKRVVFEVMKTNTPVKDALERAESEVGQRPRNAGDLIVLGRNIDRIGAFRREATFEKRTADDIESRSSGPLGYLTQRIVEKGIGASVLVLQARGKGASSE</sequence>
<dbReference type="GO" id="GO:0016020">
    <property type="term" value="C:membrane"/>
    <property type="evidence" value="ECO:0007669"/>
    <property type="project" value="UniProtKB-SubCell"/>
</dbReference>
<feature type="transmembrane region" description="Helical" evidence="8">
    <location>
        <begin position="245"/>
        <end position="265"/>
    </location>
</feature>
<evidence type="ECO:0000256" key="3">
    <source>
        <dbReference type="ARBA" id="ARBA00022692"/>
    </source>
</evidence>
<keyword evidence="4 8" id="KW-1133">Transmembrane helix</keyword>
<feature type="transmembrane region" description="Helical" evidence="8">
    <location>
        <begin position="49"/>
        <end position="66"/>
    </location>
</feature>
<dbReference type="GO" id="GO:0015297">
    <property type="term" value="F:antiporter activity"/>
    <property type="evidence" value="ECO:0007669"/>
    <property type="project" value="InterPro"/>
</dbReference>
<comment type="subcellular location">
    <subcellularLocation>
        <location evidence="1">Membrane</location>
        <topology evidence="1">Multi-pass membrane protein</topology>
    </subcellularLocation>
</comment>
<keyword evidence="11" id="KW-1185">Reference proteome</keyword>
<keyword evidence="2" id="KW-0813">Transport</keyword>
<gene>
    <name evidence="10" type="ORF">NA57DRAFT_32119</name>
</gene>
<organism evidence="10 11">
    <name type="scientific">Rhizodiscina lignyota</name>
    <dbReference type="NCBI Taxonomy" id="1504668"/>
    <lineage>
        <taxon>Eukaryota</taxon>
        <taxon>Fungi</taxon>
        <taxon>Dikarya</taxon>
        <taxon>Ascomycota</taxon>
        <taxon>Pezizomycotina</taxon>
        <taxon>Dothideomycetes</taxon>
        <taxon>Pleosporomycetidae</taxon>
        <taxon>Aulographales</taxon>
        <taxon>Rhizodiscinaceae</taxon>
        <taxon>Rhizodiscina</taxon>
    </lineage>
</organism>
<reference evidence="10" key="1">
    <citation type="journal article" date="2020" name="Stud. Mycol.">
        <title>101 Dothideomycetes genomes: a test case for predicting lifestyles and emergence of pathogens.</title>
        <authorList>
            <person name="Haridas S."/>
            <person name="Albert R."/>
            <person name="Binder M."/>
            <person name="Bloem J."/>
            <person name="Labutti K."/>
            <person name="Salamov A."/>
            <person name="Andreopoulos B."/>
            <person name="Baker S."/>
            <person name="Barry K."/>
            <person name="Bills G."/>
            <person name="Bluhm B."/>
            <person name="Cannon C."/>
            <person name="Castanera R."/>
            <person name="Culley D."/>
            <person name="Daum C."/>
            <person name="Ezra D."/>
            <person name="Gonzalez J."/>
            <person name="Henrissat B."/>
            <person name="Kuo A."/>
            <person name="Liang C."/>
            <person name="Lipzen A."/>
            <person name="Lutzoni F."/>
            <person name="Magnuson J."/>
            <person name="Mondo S."/>
            <person name="Nolan M."/>
            <person name="Ohm R."/>
            <person name="Pangilinan J."/>
            <person name="Park H.-J."/>
            <person name="Ramirez L."/>
            <person name="Alfaro M."/>
            <person name="Sun H."/>
            <person name="Tritt A."/>
            <person name="Yoshinaga Y."/>
            <person name="Zwiers L.-H."/>
            <person name="Turgeon B."/>
            <person name="Goodwin S."/>
            <person name="Spatafora J."/>
            <person name="Crous P."/>
            <person name="Grigoriev I."/>
        </authorList>
    </citation>
    <scope>NUCLEOTIDE SEQUENCE</scope>
    <source>
        <strain evidence="10">CBS 133067</strain>
    </source>
</reference>
<evidence type="ECO:0000256" key="6">
    <source>
        <dbReference type="ARBA" id="ARBA00023136"/>
    </source>
</evidence>
<dbReference type="Proteomes" id="UP000799772">
    <property type="component" value="Unassembled WGS sequence"/>
</dbReference>
<feature type="compositionally biased region" description="Polar residues" evidence="7">
    <location>
        <begin position="775"/>
        <end position="786"/>
    </location>
</feature>
<dbReference type="EMBL" id="ML978122">
    <property type="protein sequence ID" value="KAF2102994.1"/>
    <property type="molecule type" value="Genomic_DNA"/>
</dbReference>
<accession>A0A9P4INY1</accession>
<protein>
    <submittedName>
        <fullName evidence="10">K(+)/H(+) antiporter 1</fullName>
    </submittedName>
</protein>
<proteinExistence type="predicted"/>
<feature type="compositionally biased region" description="Polar residues" evidence="7">
    <location>
        <begin position="525"/>
        <end position="538"/>
    </location>
</feature>
<dbReference type="InterPro" id="IPR038770">
    <property type="entry name" value="Na+/solute_symporter_sf"/>
</dbReference>
<feature type="transmembrane region" description="Helical" evidence="8">
    <location>
        <begin position="398"/>
        <end position="419"/>
    </location>
</feature>
<dbReference type="PANTHER" id="PTHR32468">
    <property type="entry name" value="CATION/H + ANTIPORTER"/>
    <property type="match status" value="1"/>
</dbReference>
<feature type="transmembrane region" description="Helical" evidence="8">
    <location>
        <begin position="78"/>
        <end position="100"/>
    </location>
</feature>
<evidence type="ECO:0000256" key="1">
    <source>
        <dbReference type="ARBA" id="ARBA00004141"/>
    </source>
</evidence>
<evidence type="ECO:0000313" key="10">
    <source>
        <dbReference type="EMBL" id="KAF2102994.1"/>
    </source>
</evidence>
<dbReference type="GO" id="GO:1902600">
    <property type="term" value="P:proton transmembrane transport"/>
    <property type="evidence" value="ECO:0007669"/>
    <property type="project" value="InterPro"/>
</dbReference>
<feature type="domain" description="Cation/H+ exchanger transmembrane" evidence="9">
    <location>
        <begin position="59"/>
        <end position="444"/>
    </location>
</feature>
<feature type="region of interest" description="Disordered" evidence="7">
    <location>
        <begin position="769"/>
        <end position="791"/>
    </location>
</feature>
<feature type="region of interest" description="Disordered" evidence="7">
    <location>
        <begin position="525"/>
        <end position="552"/>
    </location>
</feature>
<comment type="caution">
    <text evidence="10">The sequence shown here is derived from an EMBL/GenBank/DDBJ whole genome shotgun (WGS) entry which is preliminary data.</text>
</comment>